<evidence type="ECO:0000256" key="4">
    <source>
        <dbReference type="ARBA" id="ARBA00022793"/>
    </source>
</evidence>
<feature type="chain" id="PRO_5041496197" description="S-adenosylmethionine decarboxylase alpha chain" evidence="15">
    <location>
        <begin position="63"/>
        <end position="116"/>
    </location>
</feature>
<dbReference type="FunFam" id="3.30.360.110:FF:000001">
    <property type="entry name" value="S-adenosylmethionine decarboxylase proenzyme"/>
    <property type="match status" value="1"/>
</dbReference>
<reference evidence="16" key="1">
    <citation type="journal article" date="2014" name="Int. J. Syst. Evol. Microbiol.">
        <title>Complete genome sequence of Corynebacterium casei LMG S-19264T (=DSM 44701T), isolated from a smear-ripened cheese.</title>
        <authorList>
            <consortium name="US DOE Joint Genome Institute (JGI-PGF)"/>
            <person name="Walter F."/>
            <person name="Albersmeier A."/>
            <person name="Kalinowski J."/>
            <person name="Ruckert C."/>
        </authorList>
    </citation>
    <scope>NUCLEOTIDE SEQUENCE</scope>
    <source>
        <strain evidence="16">NBRC 108769</strain>
    </source>
</reference>
<comment type="similarity">
    <text evidence="14 15">Belongs to the prokaryotic AdoMetDC family. Type 1 subfamily.</text>
</comment>
<feature type="site" description="Cleavage (non-hydrolytic); by autolysis" evidence="15">
    <location>
        <begin position="62"/>
        <end position="63"/>
    </location>
</feature>
<dbReference type="EMBL" id="BSOH01000007">
    <property type="protein sequence ID" value="GLR16622.1"/>
    <property type="molecule type" value="Genomic_DNA"/>
</dbReference>
<dbReference type="RefSeq" id="WP_235291186.1">
    <property type="nucleotide sequence ID" value="NZ_BSOH01000007.1"/>
</dbReference>
<evidence type="ECO:0000256" key="10">
    <source>
        <dbReference type="ARBA" id="ARBA00023270"/>
    </source>
</evidence>
<dbReference type="NCBIfam" id="TIGR03330">
    <property type="entry name" value="SAM_DCase_Bsu"/>
    <property type="match status" value="1"/>
</dbReference>
<dbReference type="InterPro" id="IPR017716">
    <property type="entry name" value="S-AdoMet_deCOase_pro-enz"/>
</dbReference>
<comment type="function">
    <text evidence="13 15">Catalyzes the decarboxylation of S-adenosylmethionine to S-adenosylmethioninamine (dcAdoMet), the propylamine donor required for the synthesis of the polyamines spermine and spermidine from the diamine putrescine.</text>
</comment>
<evidence type="ECO:0000256" key="13">
    <source>
        <dbReference type="ARBA" id="ARBA00056215"/>
    </source>
</evidence>
<keyword evidence="10 15" id="KW-0704">Schiff base</keyword>
<comment type="catalytic activity">
    <reaction evidence="12 15">
        <text>S-adenosyl-L-methionine + H(+) = S-adenosyl 3-(methylsulfanyl)propylamine + CO2</text>
        <dbReference type="Rhea" id="RHEA:15981"/>
        <dbReference type="ChEBI" id="CHEBI:15378"/>
        <dbReference type="ChEBI" id="CHEBI:16526"/>
        <dbReference type="ChEBI" id="CHEBI:57443"/>
        <dbReference type="ChEBI" id="CHEBI:59789"/>
        <dbReference type="EC" id="4.1.1.50"/>
    </reaction>
</comment>
<evidence type="ECO:0000313" key="16">
    <source>
        <dbReference type="EMBL" id="GLR16622.1"/>
    </source>
</evidence>
<dbReference type="InterPro" id="IPR042286">
    <property type="entry name" value="AdoMetDC_C"/>
</dbReference>
<dbReference type="Pfam" id="PF02675">
    <property type="entry name" value="AdoMet_dc"/>
    <property type="match status" value="1"/>
</dbReference>
<comment type="PTM">
    <text evidence="15">Is synthesized initially as an inactive proenzyme. Formation of the active enzyme involves a self-maturation process in which the active site pyruvoyl group is generated from an internal serine residue via an autocatalytic post-translational modification. Two non-identical subunits are generated from the proenzyme in this reaction, and the pyruvate is formed at the N-terminus of the alpha chain, which is derived from the carboxyl end of the proenzyme. The post-translation cleavage follows an unusual pathway, termed non-hydrolytic serinolysis, in which the side chain hydroxyl group of the serine supplies its oxygen atom to form the C-terminus of the beta chain, while the remainder of the serine residue undergoes an oxidative deamination to produce ammonia and the pyruvoyl group blocking the N-terminus of the alpha chain.</text>
</comment>
<dbReference type="Gene3D" id="3.30.160.750">
    <property type="match status" value="1"/>
</dbReference>
<evidence type="ECO:0000256" key="7">
    <source>
        <dbReference type="ARBA" id="ARBA00023115"/>
    </source>
</evidence>
<evidence type="ECO:0000256" key="11">
    <source>
        <dbReference type="ARBA" id="ARBA00023317"/>
    </source>
</evidence>
<keyword evidence="9 15" id="KW-0456">Lyase</keyword>
<dbReference type="GO" id="GO:0005829">
    <property type="term" value="C:cytosol"/>
    <property type="evidence" value="ECO:0007669"/>
    <property type="project" value="TreeGrafter"/>
</dbReference>
<feature type="chain" id="PRO_5041496198" description="S-adenosylmethionine decarboxylase beta chain" evidence="15">
    <location>
        <begin position="1"/>
        <end position="62"/>
    </location>
</feature>
<keyword evidence="3 15" id="KW-0949">S-adenosyl-L-methionine</keyword>
<gene>
    <name evidence="15 16" type="primary">speH</name>
    <name evidence="16" type="ORF">GCM10007940_12370</name>
</gene>
<proteinExistence type="inferred from homology"/>
<evidence type="ECO:0000256" key="2">
    <source>
        <dbReference type="ARBA" id="ARBA00011601"/>
    </source>
</evidence>
<feature type="active site" description="Proton donor; for catalytic activity" evidence="15">
    <location>
        <position position="83"/>
    </location>
</feature>
<name>A0AA37SMP4_9BACT</name>
<feature type="modified residue" description="Pyruvic acid (Ser); by autocatalysis" evidence="15">
    <location>
        <position position="63"/>
    </location>
</feature>
<dbReference type="HAMAP" id="MF_00464">
    <property type="entry name" value="AdoMetDC_1"/>
    <property type="match status" value="1"/>
</dbReference>
<dbReference type="Gene3D" id="3.30.360.110">
    <property type="entry name" value="S-adenosylmethionine decarboxylase domain"/>
    <property type="match status" value="1"/>
</dbReference>
<keyword evidence="5 15" id="KW-0068">Autocatalytic cleavage</keyword>
<reference evidence="16" key="2">
    <citation type="submission" date="2023-01" db="EMBL/GenBank/DDBJ databases">
        <title>Draft genome sequence of Portibacter lacus strain NBRC 108769.</title>
        <authorList>
            <person name="Sun Q."/>
            <person name="Mori K."/>
        </authorList>
    </citation>
    <scope>NUCLEOTIDE SEQUENCE</scope>
    <source>
        <strain evidence="16">NBRC 108769</strain>
    </source>
</reference>
<dbReference type="InterPro" id="IPR016067">
    <property type="entry name" value="S-AdoMet_deCO2ase_core"/>
</dbReference>
<comment type="pathway">
    <text evidence="1 15">Amine and polyamine biosynthesis; S-adenosylmethioninamine biosynthesis; S-adenosylmethioninamine from S-adenosyl-L-methionine: step 1/1.</text>
</comment>
<dbReference type="Proteomes" id="UP001156666">
    <property type="component" value="Unassembled WGS sequence"/>
</dbReference>
<protein>
    <recommendedName>
        <fullName evidence="15">S-adenosylmethionine decarboxylase proenzyme</fullName>
        <shortName evidence="15">AdoMetDC</shortName>
        <shortName evidence="15">SAMDC</shortName>
        <ecNumber evidence="15">4.1.1.50</ecNumber>
    </recommendedName>
    <component>
        <recommendedName>
            <fullName evidence="15">S-adenosylmethionine decarboxylase beta chain</fullName>
        </recommendedName>
    </component>
    <component>
        <recommendedName>
            <fullName evidence="15">S-adenosylmethionine decarboxylase alpha chain</fullName>
        </recommendedName>
    </component>
</protein>
<dbReference type="PANTHER" id="PTHR33866:SF2">
    <property type="entry name" value="S-ADENOSYLMETHIONINE DECARBOXYLASE PROENZYME"/>
    <property type="match status" value="1"/>
</dbReference>
<feature type="active site" description="Schiff-base intermediate with substrate; via pyruvic acid" evidence="15">
    <location>
        <position position="63"/>
    </location>
</feature>
<evidence type="ECO:0000256" key="9">
    <source>
        <dbReference type="ARBA" id="ARBA00023239"/>
    </source>
</evidence>
<keyword evidence="11 15" id="KW-0670">Pyruvate</keyword>
<keyword evidence="17" id="KW-1185">Reference proteome</keyword>
<dbReference type="InterPro" id="IPR003826">
    <property type="entry name" value="AdoMetDC_fam_prok"/>
</dbReference>
<evidence type="ECO:0000313" key="17">
    <source>
        <dbReference type="Proteomes" id="UP001156666"/>
    </source>
</evidence>
<comment type="caution">
    <text evidence="16">The sequence shown here is derived from an EMBL/GenBank/DDBJ whole genome shotgun (WGS) entry which is preliminary data.</text>
</comment>
<keyword evidence="6 15" id="KW-0745">Spermidine biosynthesis</keyword>
<dbReference type="PANTHER" id="PTHR33866">
    <property type="entry name" value="S-ADENOSYLMETHIONINE DECARBOXYLASE PROENZYME"/>
    <property type="match status" value="1"/>
</dbReference>
<dbReference type="EC" id="4.1.1.50" evidence="15"/>
<keyword evidence="7 15" id="KW-0620">Polyamine biosynthesis</keyword>
<dbReference type="InterPro" id="IPR042284">
    <property type="entry name" value="AdoMetDC_N"/>
</dbReference>
<evidence type="ECO:0000256" key="3">
    <source>
        <dbReference type="ARBA" id="ARBA00022691"/>
    </source>
</evidence>
<keyword evidence="4 15" id="KW-0210">Decarboxylase</keyword>
<evidence type="ECO:0000256" key="5">
    <source>
        <dbReference type="ARBA" id="ARBA00022813"/>
    </source>
</evidence>
<evidence type="ECO:0000256" key="8">
    <source>
        <dbReference type="ARBA" id="ARBA00023145"/>
    </source>
</evidence>
<evidence type="ECO:0000256" key="15">
    <source>
        <dbReference type="HAMAP-Rule" id="MF_00464"/>
    </source>
</evidence>
<organism evidence="16 17">
    <name type="scientific">Portibacter lacus</name>
    <dbReference type="NCBI Taxonomy" id="1099794"/>
    <lineage>
        <taxon>Bacteria</taxon>
        <taxon>Pseudomonadati</taxon>
        <taxon>Bacteroidota</taxon>
        <taxon>Saprospiria</taxon>
        <taxon>Saprospirales</taxon>
        <taxon>Haliscomenobacteraceae</taxon>
        <taxon>Portibacter</taxon>
    </lineage>
</organism>
<keyword evidence="8 15" id="KW-0865">Zymogen</keyword>
<accession>A0AA37SMP4</accession>
<evidence type="ECO:0000256" key="1">
    <source>
        <dbReference type="ARBA" id="ARBA00004911"/>
    </source>
</evidence>
<evidence type="ECO:0000256" key="14">
    <source>
        <dbReference type="ARBA" id="ARBA00061583"/>
    </source>
</evidence>
<evidence type="ECO:0000256" key="12">
    <source>
        <dbReference type="ARBA" id="ARBA00048112"/>
    </source>
</evidence>
<comment type="cofactor">
    <cofactor evidence="15">
        <name>pyruvate</name>
        <dbReference type="ChEBI" id="CHEBI:15361"/>
    </cofactor>
    <text evidence="15">Binds 1 pyruvoyl group covalently per subunit.</text>
</comment>
<comment type="subunit">
    <text evidence="2 15">Heterotetramer of two alpha and two beta chains arranged as a dimer of alpha/beta heterodimers.</text>
</comment>
<dbReference type="GO" id="GO:0004014">
    <property type="term" value="F:adenosylmethionine decarboxylase activity"/>
    <property type="evidence" value="ECO:0007669"/>
    <property type="project" value="UniProtKB-UniRule"/>
</dbReference>
<sequence>MRFLGKQYMVELKGCNAKLLDDPEFIGTAMREAALKANATIVQQFFHQFSPFGVSGTIVIAESHINIHTWPEHAYAAIDMFTCSDTLIAENAIEYLKEALEAKECTTSMMNRGQID</sequence>
<dbReference type="SUPFAM" id="SSF56276">
    <property type="entry name" value="S-adenosylmethionine decarboxylase"/>
    <property type="match status" value="1"/>
</dbReference>
<evidence type="ECO:0000256" key="6">
    <source>
        <dbReference type="ARBA" id="ARBA00023066"/>
    </source>
</evidence>
<dbReference type="GO" id="GO:0008295">
    <property type="term" value="P:spermidine biosynthetic process"/>
    <property type="evidence" value="ECO:0007669"/>
    <property type="project" value="UniProtKB-UniRule"/>
</dbReference>
<feature type="active site" description="Proton acceptor; for processing activity" evidence="15">
    <location>
        <position position="68"/>
    </location>
</feature>
<dbReference type="AlphaFoldDB" id="A0AA37SMP4"/>